<name>A0AAE0Z678_9GAST</name>
<gene>
    <name evidence="1" type="ORF">RRG08_012222</name>
</gene>
<proteinExistence type="predicted"/>
<dbReference type="EMBL" id="JAWDGP010004552">
    <property type="protein sequence ID" value="KAK3763488.1"/>
    <property type="molecule type" value="Genomic_DNA"/>
</dbReference>
<protein>
    <submittedName>
        <fullName evidence="1">Uncharacterized protein</fullName>
    </submittedName>
</protein>
<reference evidence="1" key="1">
    <citation type="journal article" date="2023" name="G3 (Bethesda)">
        <title>A reference genome for the long-term kleptoplast-retaining sea slug Elysia crispata morphotype clarki.</title>
        <authorList>
            <person name="Eastman K.E."/>
            <person name="Pendleton A.L."/>
            <person name="Shaikh M.A."/>
            <person name="Suttiyut T."/>
            <person name="Ogas R."/>
            <person name="Tomko P."/>
            <person name="Gavelis G."/>
            <person name="Widhalm J.R."/>
            <person name="Wisecaver J.H."/>
        </authorList>
    </citation>
    <scope>NUCLEOTIDE SEQUENCE</scope>
    <source>
        <strain evidence="1">ECLA1</strain>
    </source>
</reference>
<sequence length="308" mass="33943">MKSGEELAVASRDKSKINGSRVESLRGRGKQARKTTIAYFSACQTAGLDGAGRTVAARRLMIACAQREKSLQGDGRKLNWYFVSLSLGRKEGHCTKSVGLSPTELPYPACLTLEYGVCVLLMRTEIGTFRTYSELNHDAMGLSIAVRQKVLSVTSEVKDIVGDTISRDKTKLLRRSITRGSVQYNRVVVFHHTWECAVQQSCGVPSHVRVCSTTELRCSITRGNVQYNRVAVFHHTWECAVQQSCGVPSHVGVCSTTELRCSITRGSVQYNRVAVFHHTWECAVQQSCGVPSHVGVCSVRNKSGETRV</sequence>
<dbReference type="AlphaFoldDB" id="A0AAE0Z678"/>
<keyword evidence="2" id="KW-1185">Reference proteome</keyword>
<organism evidence="1 2">
    <name type="scientific">Elysia crispata</name>
    <name type="common">lettuce slug</name>
    <dbReference type="NCBI Taxonomy" id="231223"/>
    <lineage>
        <taxon>Eukaryota</taxon>
        <taxon>Metazoa</taxon>
        <taxon>Spiralia</taxon>
        <taxon>Lophotrochozoa</taxon>
        <taxon>Mollusca</taxon>
        <taxon>Gastropoda</taxon>
        <taxon>Heterobranchia</taxon>
        <taxon>Euthyneura</taxon>
        <taxon>Panpulmonata</taxon>
        <taxon>Sacoglossa</taxon>
        <taxon>Placobranchoidea</taxon>
        <taxon>Plakobranchidae</taxon>
        <taxon>Elysia</taxon>
    </lineage>
</organism>
<dbReference type="Proteomes" id="UP001283361">
    <property type="component" value="Unassembled WGS sequence"/>
</dbReference>
<evidence type="ECO:0000313" key="2">
    <source>
        <dbReference type="Proteomes" id="UP001283361"/>
    </source>
</evidence>
<comment type="caution">
    <text evidence="1">The sequence shown here is derived from an EMBL/GenBank/DDBJ whole genome shotgun (WGS) entry which is preliminary data.</text>
</comment>
<evidence type="ECO:0000313" key="1">
    <source>
        <dbReference type="EMBL" id="KAK3763488.1"/>
    </source>
</evidence>
<accession>A0AAE0Z678</accession>